<keyword evidence="6" id="KW-0812">Transmembrane</keyword>
<name>A0ABU9D9I2_9PROT</name>
<evidence type="ECO:0000256" key="7">
    <source>
        <dbReference type="ARBA" id="ARBA00022989"/>
    </source>
</evidence>
<keyword evidence="5 9" id="KW-0997">Cell inner membrane</keyword>
<evidence type="ECO:0000256" key="8">
    <source>
        <dbReference type="ARBA" id="ARBA00023136"/>
    </source>
</evidence>
<comment type="similarity">
    <text evidence="2 9">Belongs to the GSP I family.</text>
</comment>
<dbReference type="RefSeq" id="WP_341371349.1">
    <property type="nucleotide sequence ID" value="NZ_JBBPCO010000010.1"/>
</dbReference>
<dbReference type="PROSITE" id="PS00409">
    <property type="entry name" value="PROKAR_NTER_METHYL"/>
    <property type="match status" value="1"/>
</dbReference>
<accession>A0ABU9D9I2</accession>
<feature type="domain" description="Type II secretion system protein GspI C-terminal" evidence="11">
    <location>
        <begin position="44"/>
        <end position="122"/>
    </location>
</feature>
<dbReference type="Pfam" id="PF07963">
    <property type="entry name" value="N_methyl"/>
    <property type="match status" value="1"/>
</dbReference>
<evidence type="ECO:0000256" key="9">
    <source>
        <dbReference type="RuleBase" id="RU368030"/>
    </source>
</evidence>
<evidence type="ECO:0000256" key="6">
    <source>
        <dbReference type="ARBA" id="ARBA00022692"/>
    </source>
</evidence>
<dbReference type="InterPro" id="IPR045584">
    <property type="entry name" value="Pilin-like"/>
</dbReference>
<dbReference type="InterPro" id="IPR012902">
    <property type="entry name" value="N_methyl_site"/>
</dbReference>
<evidence type="ECO:0000256" key="5">
    <source>
        <dbReference type="ARBA" id="ARBA00022519"/>
    </source>
</evidence>
<comment type="subcellular location">
    <subcellularLocation>
        <location evidence="1 9">Cell inner membrane</location>
        <topology evidence="1 9">Single-pass membrane protein</topology>
    </subcellularLocation>
</comment>
<reference evidence="12 13" key="1">
    <citation type="submission" date="2024-04" db="EMBL/GenBank/DDBJ databases">
        <authorList>
            <person name="Abashina T."/>
            <person name="Shaikin A."/>
        </authorList>
    </citation>
    <scope>NUCLEOTIDE SEQUENCE [LARGE SCALE GENOMIC DNA]</scope>
    <source>
        <strain evidence="12 13">AAFK</strain>
    </source>
</reference>
<evidence type="ECO:0000256" key="3">
    <source>
        <dbReference type="ARBA" id="ARBA00022475"/>
    </source>
</evidence>
<dbReference type="SUPFAM" id="SSF54523">
    <property type="entry name" value="Pili subunits"/>
    <property type="match status" value="1"/>
</dbReference>
<dbReference type="NCBIfam" id="TIGR02532">
    <property type="entry name" value="IV_pilin_GFxxxE"/>
    <property type="match status" value="1"/>
</dbReference>
<dbReference type="Gene3D" id="3.30.1300.30">
    <property type="entry name" value="GSPII I/J protein-like"/>
    <property type="match status" value="1"/>
</dbReference>
<dbReference type="InterPro" id="IPR003413">
    <property type="entry name" value="T2SS_GspI_C"/>
</dbReference>
<evidence type="ECO:0000256" key="4">
    <source>
        <dbReference type="ARBA" id="ARBA00022481"/>
    </source>
</evidence>
<keyword evidence="3" id="KW-1003">Cell membrane</keyword>
<evidence type="ECO:0000259" key="11">
    <source>
        <dbReference type="Pfam" id="PF02501"/>
    </source>
</evidence>
<evidence type="ECO:0000313" key="13">
    <source>
        <dbReference type="Proteomes" id="UP001446205"/>
    </source>
</evidence>
<keyword evidence="8" id="KW-0472">Membrane</keyword>
<gene>
    <name evidence="12" type="primary">gspI</name>
    <name evidence="12" type="ORF">WOB96_10475</name>
</gene>
<dbReference type="Pfam" id="PF02501">
    <property type="entry name" value="T2SSI"/>
    <property type="match status" value="1"/>
</dbReference>
<feature type="region of interest" description="Disordered" evidence="10">
    <location>
        <begin position="124"/>
        <end position="185"/>
    </location>
</feature>
<sequence length="185" mass="19662">MRSGPAAARGFTLLEVLVALAILAVALAAALRATGLAAGQTEALRDRLGATWVAQNRMALHLALHDWPSPGEFEGDAEQAGMRYVWQEVVSNTPNPVFRRVVVRVYAAQAPEQVLATLMGYLVREPEDPGAPPQQDDQQPDTEASPGTEANSPDAIPSGSEADAGGPSPEELQAQELRAQEPRGY</sequence>
<dbReference type="EMBL" id="JBBPCO010000010">
    <property type="protein sequence ID" value="MEK8090185.1"/>
    <property type="molecule type" value="Genomic_DNA"/>
</dbReference>
<comment type="function">
    <text evidence="9">Component of the type II secretion system required for the energy-dependent secretion of extracellular factors such as proteases and toxins from the periplasm.</text>
</comment>
<keyword evidence="13" id="KW-1185">Reference proteome</keyword>
<evidence type="ECO:0000256" key="10">
    <source>
        <dbReference type="SAM" id="MobiDB-lite"/>
    </source>
</evidence>
<evidence type="ECO:0000313" key="12">
    <source>
        <dbReference type="EMBL" id="MEK8090185.1"/>
    </source>
</evidence>
<protein>
    <recommendedName>
        <fullName evidence="9">Type II secretion system protein I</fullName>
        <shortName evidence="9">T2SS minor pseudopilin I</shortName>
    </recommendedName>
</protein>
<comment type="subunit">
    <text evidence="9">Type II secretion is composed of four main components: the outer membrane complex, the inner membrane complex, the cytoplasmic secretion ATPase and the periplasm-spanning pseudopilus.</text>
</comment>
<proteinExistence type="inferred from homology"/>
<keyword evidence="4 9" id="KW-0488">Methylation</keyword>
<organism evidence="12 13">
    <name type="scientific">Thermithiobacillus plumbiphilus</name>
    <dbReference type="NCBI Taxonomy" id="1729899"/>
    <lineage>
        <taxon>Bacteria</taxon>
        <taxon>Pseudomonadati</taxon>
        <taxon>Pseudomonadota</taxon>
        <taxon>Acidithiobacillia</taxon>
        <taxon>Acidithiobacillales</taxon>
        <taxon>Thermithiobacillaceae</taxon>
        <taxon>Thermithiobacillus</taxon>
    </lineage>
</organism>
<dbReference type="Proteomes" id="UP001446205">
    <property type="component" value="Unassembled WGS sequence"/>
</dbReference>
<keyword evidence="7" id="KW-1133">Transmembrane helix</keyword>
<evidence type="ECO:0000256" key="1">
    <source>
        <dbReference type="ARBA" id="ARBA00004377"/>
    </source>
</evidence>
<dbReference type="PANTHER" id="PTHR38779">
    <property type="entry name" value="TYPE II SECRETION SYSTEM PROTEIN I-RELATED"/>
    <property type="match status" value="1"/>
</dbReference>
<dbReference type="PANTHER" id="PTHR38779:SF2">
    <property type="entry name" value="TYPE II SECRETION SYSTEM PROTEIN I-RELATED"/>
    <property type="match status" value="1"/>
</dbReference>
<comment type="PTM">
    <text evidence="9">Cleaved by prepilin peptidase.</text>
</comment>
<dbReference type="InterPro" id="IPR010052">
    <property type="entry name" value="T2SS_protein-GspI"/>
</dbReference>
<dbReference type="NCBIfam" id="TIGR01707">
    <property type="entry name" value="gspI"/>
    <property type="match status" value="1"/>
</dbReference>
<comment type="caution">
    <text evidence="12">The sequence shown here is derived from an EMBL/GenBank/DDBJ whole genome shotgun (WGS) entry which is preliminary data.</text>
</comment>
<evidence type="ECO:0000256" key="2">
    <source>
        <dbReference type="ARBA" id="ARBA00008358"/>
    </source>
</evidence>